<dbReference type="Proteomes" id="UP000184096">
    <property type="component" value="Chromosome I"/>
</dbReference>
<accession>A0A1M7UCC4</accession>
<dbReference type="RefSeq" id="WP_156898634.1">
    <property type="nucleotide sequence ID" value="NZ_LT670849.1"/>
</dbReference>
<evidence type="ECO:0000313" key="2">
    <source>
        <dbReference type="Proteomes" id="UP000184096"/>
    </source>
</evidence>
<evidence type="ECO:0000313" key="1">
    <source>
        <dbReference type="EMBL" id="SHN80701.1"/>
    </source>
</evidence>
<name>A0A1M7UCC4_9BRAD</name>
<reference evidence="2" key="1">
    <citation type="submission" date="2016-11" db="EMBL/GenBank/DDBJ databases">
        <authorList>
            <person name="Varghese N."/>
            <person name="Submissions S."/>
        </authorList>
    </citation>
    <scope>NUCLEOTIDE SEQUENCE [LARGE SCALE GENOMIC DNA]</scope>
    <source>
        <strain evidence="2">GAS401</strain>
    </source>
</reference>
<organism evidence="1 2">
    <name type="scientific">Bradyrhizobium erythrophlei</name>
    <dbReference type="NCBI Taxonomy" id="1437360"/>
    <lineage>
        <taxon>Bacteria</taxon>
        <taxon>Pseudomonadati</taxon>
        <taxon>Pseudomonadota</taxon>
        <taxon>Alphaproteobacteria</taxon>
        <taxon>Hyphomicrobiales</taxon>
        <taxon>Nitrobacteraceae</taxon>
        <taxon>Bradyrhizobium</taxon>
    </lineage>
</organism>
<proteinExistence type="predicted"/>
<dbReference type="OrthoDB" id="8240972at2"/>
<dbReference type="EMBL" id="LT670849">
    <property type="protein sequence ID" value="SHN80701.1"/>
    <property type="molecule type" value="Genomic_DNA"/>
</dbReference>
<keyword evidence="2" id="KW-1185">Reference proteome</keyword>
<dbReference type="AlphaFoldDB" id="A0A1M7UCC4"/>
<protein>
    <submittedName>
        <fullName evidence="1">Uncharacterized protein</fullName>
    </submittedName>
</protein>
<sequence length="57" mass="6256">MGKDLDLVGAMLAVALCAVLLVAGQQRIANFKAHQERFVRERGDFAASLLQKMRGQL</sequence>
<gene>
    <name evidence="1" type="ORF">SAMN05444170_4476</name>
</gene>